<dbReference type="EMBL" id="JAUTBB010000001">
    <property type="protein sequence ID" value="MDQ1117886.1"/>
    <property type="molecule type" value="Genomic_DNA"/>
</dbReference>
<dbReference type="InterPro" id="IPR027410">
    <property type="entry name" value="TCP-1-like_intermed_sf"/>
</dbReference>
<feature type="binding site" evidence="7">
    <location>
        <position position="51"/>
    </location>
    <ligand>
        <name>ATP</name>
        <dbReference type="ChEBI" id="CHEBI:30616"/>
    </ligand>
</feature>
<keyword evidence="3 7" id="KW-0547">Nucleotide-binding</keyword>
<reference evidence="11" key="1">
    <citation type="submission" date="2023-07" db="EMBL/GenBank/DDBJ databases">
        <title>Functional and genomic diversity of the sorghum phyllosphere microbiome.</title>
        <authorList>
            <person name="Shade A."/>
        </authorList>
    </citation>
    <scope>NUCLEOTIDE SEQUENCE</scope>
    <source>
        <strain evidence="11">SORGH_AS_0908</strain>
    </source>
</reference>
<evidence type="ECO:0000313" key="12">
    <source>
        <dbReference type="Proteomes" id="UP001234354"/>
    </source>
</evidence>
<feature type="binding site" evidence="7">
    <location>
        <position position="415"/>
    </location>
    <ligand>
        <name>ATP</name>
        <dbReference type="ChEBI" id="CHEBI:30616"/>
    </ligand>
</feature>
<dbReference type="GO" id="GO:0005524">
    <property type="term" value="F:ATP binding"/>
    <property type="evidence" value="ECO:0007669"/>
    <property type="project" value="UniProtKB-UniRule"/>
</dbReference>
<dbReference type="InterPro" id="IPR001844">
    <property type="entry name" value="Cpn60/GroEL"/>
</dbReference>
<evidence type="ECO:0000256" key="9">
    <source>
        <dbReference type="RuleBase" id="RU000419"/>
    </source>
</evidence>
<dbReference type="EC" id="5.6.1.7" evidence="7"/>
<dbReference type="GO" id="GO:0042026">
    <property type="term" value="P:protein refolding"/>
    <property type="evidence" value="ECO:0007669"/>
    <property type="project" value="UniProtKB-UniRule"/>
</dbReference>
<dbReference type="Proteomes" id="UP001234354">
    <property type="component" value="Unassembled WGS sequence"/>
</dbReference>
<feature type="binding site" evidence="7">
    <location>
        <begin position="479"/>
        <end position="481"/>
    </location>
    <ligand>
        <name>ATP</name>
        <dbReference type="ChEBI" id="CHEBI:30616"/>
    </ligand>
</feature>
<keyword evidence="5 7" id="KW-0143">Chaperone</keyword>
<dbReference type="PANTHER" id="PTHR45633">
    <property type="entry name" value="60 KDA HEAT SHOCK PROTEIN, MITOCHONDRIAL"/>
    <property type="match status" value="1"/>
</dbReference>
<dbReference type="CDD" id="cd03344">
    <property type="entry name" value="GroEL"/>
    <property type="match status" value="1"/>
</dbReference>
<dbReference type="Gene3D" id="3.50.7.10">
    <property type="entry name" value="GroEL"/>
    <property type="match status" value="1"/>
</dbReference>
<dbReference type="GO" id="GO:0140662">
    <property type="term" value="F:ATP-dependent protein folding chaperone"/>
    <property type="evidence" value="ECO:0007669"/>
    <property type="project" value="InterPro"/>
</dbReference>
<feature type="binding site" evidence="7">
    <location>
        <begin position="30"/>
        <end position="33"/>
    </location>
    <ligand>
        <name>ATP</name>
        <dbReference type="ChEBI" id="CHEBI:30616"/>
    </ligand>
</feature>
<accession>A0AAW8GA62</accession>
<comment type="subunit">
    <text evidence="7 9">Forms a cylinder of 14 subunits composed of two heptameric rings stacked back-to-back. Interacts with the co-chaperonin GroES.</text>
</comment>
<dbReference type="HAMAP" id="MF_00600">
    <property type="entry name" value="CH60"/>
    <property type="match status" value="1"/>
</dbReference>
<keyword evidence="4 7" id="KW-0067">ATP-binding</keyword>
<comment type="function">
    <text evidence="7 9">Together with its co-chaperonin GroES, plays an essential role in assisting protein folding. The GroEL-GroES system forms a nano-cage that allows encapsulation of the non-native substrate proteins and provides a physical environment optimized to promote and accelerate protein folding.</text>
</comment>
<dbReference type="SUPFAM" id="SSF52029">
    <property type="entry name" value="GroEL apical domain-like"/>
    <property type="match status" value="1"/>
</dbReference>
<dbReference type="InterPro" id="IPR027409">
    <property type="entry name" value="GroEL-like_apical_dom_sf"/>
</dbReference>
<dbReference type="AlphaFoldDB" id="A0AAW8GA62"/>
<evidence type="ECO:0000256" key="8">
    <source>
        <dbReference type="RuleBase" id="RU000418"/>
    </source>
</evidence>
<dbReference type="PRINTS" id="PR00298">
    <property type="entry name" value="CHAPERONIN60"/>
</dbReference>
<name>A0AAW8GA62_9GAMM</name>
<dbReference type="FunFam" id="3.50.7.10:FF:000001">
    <property type="entry name" value="60 kDa chaperonin"/>
    <property type="match status" value="1"/>
</dbReference>
<dbReference type="Gene3D" id="1.10.560.10">
    <property type="entry name" value="GroEL-like equatorial domain"/>
    <property type="match status" value="1"/>
</dbReference>
<evidence type="ECO:0000256" key="5">
    <source>
        <dbReference type="ARBA" id="ARBA00023186"/>
    </source>
</evidence>
<dbReference type="NCBIfam" id="NF000592">
    <property type="entry name" value="PRK00013.1"/>
    <property type="match status" value="1"/>
</dbReference>
<evidence type="ECO:0000256" key="7">
    <source>
        <dbReference type="HAMAP-Rule" id="MF_00600"/>
    </source>
</evidence>
<protein>
    <recommendedName>
        <fullName evidence="7">Chaperonin GroEL</fullName>
        <ecNumber evidence="7">5.6.1.7</ecNumber>
    </recommendedName>
    <alternativeName>
        <fullName evidence="7">60 kDa chaperonin</fullName>
    </alternativeName>
    <alternativeName>
        <fullName evidence="7">Chaperonin-60</fullName>
        <shortName evidence="7">Cpn60</shortName>
    </alternativeName>
</protein>
<proteinExistence type="inferred from homology"/>
<dbReference type="GO" id="GO:0005737">
    <property type="term" value="C:cytoplasm"/>
    <property type="evidence" value="ECO:0007669"/>
    <property type="project" value="UniProtKB-SubCell"/>
</dbReference>
<comment type="subcellular location">
    <subcellularLocation>
        <location evidence="7">Cytoplasm</location>
    </subcellularLocation>
</comment>
<evidence type="ECO:0000313" key="11">
    <source>
        <dbReference type="EMBL" id="MDQ1117886.1"/>
    </source>
</evidence>
<feature type="region of interest" description="Disordered" evidence="10">
    <location>
        <begin position="523"/>
        <end position="546"/>
    </location>
</feature>
<dbReference type="FunFam" id="1.10.560.10:FF:000001">
    <property type="entry name" value="60 kDa chaperonin"/>
    <property type="match status" value="1"/>
</dbReference>
<feature type="binding site" evidence="7">
    <location>
        <begin position="87"/>
        <end position="91"/>
    </location>
    <ligand>
        <name>ATP</name>
        <dbReference type="ChEBI" id="CHEBI:30616"/>
    </ligand>
</feature>
<dbReference type="NCBIfam" id="NF009489">
    <property type="entry name" value="PRK12851.1"/>
    <property type="match status" value="1"/>
</dbReference>
<evidence type="ECO:0000256" key="2">
    <source>
        <dbReference type="ARBA" id="ARBA00022490"/>
    </source>
</evidence>
<dbReference type="SUPFAM" id="SSF54849">
    <property type="entry name" value="GroEL-intermediate domain like"/>
    <property type="match status" value="1"/>
</dbReference>
<keyword evidence="6 7" id="KW-0413">Isomerase</keyword>
<dbReference type="InterPro" id="IPR018370">
    <property type="entry name" value="Chaperonin_Cpn60_CS"/>
</dbReference>
<dbReference type="RefSeq" id="WP_306995594.1">
    <property type="nucleotide sequence ID" value="NZ_JAUTBB010000001.1"/>
</dbReference>
<feature type="binding site" evidence="7">
    <location>
        <position position="495"/>
    </location>
    <ligand>
        <name>ATP</name>
        <dbReference type="ChEBI" id="CHEBI:30616"/>
    </ligand>
</feature>
<organism evidence="11 12">
    <name type="scientific">Pseudoxanthomonas winnipegensis</name>
    <dbReference type="NCBI Taxonomy" id="2480810"/>
    <lineage>
        <taxon>Bacteria</taxon>
        <taxon>Pseudomonadati</taxon>
        <taxon>Pseudomonadota</taxon>
        <taxon>Gammaproteobacteria</taxon>
        <taxon>Lysobacterales</taxon>
        <taxon>Lysobacteraceae</taxon>
        <taxon>Pseudoxanthomonas</taxon>
    </lineage>
</organism>
<evidence type="ECO:0000256" key="10">
    <source>
        <dbReference type="SAM" id="MobiDB-lite"/>
    </source>
</evidence>
<evidence type="ECO:0000256" key="4">
    <source>
        <dbReference type="ARBA" id="ARBA00022840"/>
    </source>
</evidence>
<dbReference type="SUPFAM" id="SSF48592">
    <property type="entry name" value="GroEL equatorial domain-like"/>
    <property type="match status" value="1"/>
</dbReference>
<dbReference type="PROSITE" id="PS00296">
    <property type="entry name" value="CHAPERONINS_CPN60"/>
    <property type="match status" value="1"/>
</dbReference>
<dbReference type="InterPro" id="IPR027413">
    <property type="entry name" value="GROEL-like_equatorial_sf"/>
</dbReference>
<gene>
    <name evidence="7" type="primary">groEL</name>
    <name evidence="7" type="synonym">groL</name>
    <name evidence="11" type="ORF">QE383_000194</name>
</gene>
<dbReference type="Pfam" id="PF00118">
    <property type="entry name" value="Cpn60_TCP1"/>
    <property type="match status" value="1"/>
</dbReference>
<evidence type="ECO:0000256" key="3">
    <source>
        <dbReference type="ARBA" id="ARBA00022741"/>
    </source>
</evidence>
<dbReference type="GO" id="GO:0016853">
    <property type="term" value="F:isomerase activity"/>
    <property type="evidence" value="ECO:0007669"/>
    <property type="project" value="UniProtKB-KW"/>
</dbReference>
<feature type="compositionally biased region" description="Gly residues" evidence="10">
    <location>
        <begin position="534"/>
        <end position="546"/>
    </location>
</feature>
<dbReference type="InterPro" id="IPR002423">
    <property type="entry name" value="Cpn60/GroEL/TCP-1"/>
</dbReference>
<keyword evidence="2 7" id="KW-0963">Cytoplasm</keyword>
<sequence length="546" mass="57465">MAAKDIRFGEDARSRMVRGVNVLANAVKATLGPKGRNVVLEKSYGAPTITKDGVSVAKEIELADKFENMGAQMVKEVASKTSDNAGDGTTTATVLAQAFIREGMKAVAAGMNPMDLKRGIDKAVTVAVAELKNISKPTADDKAIAQVGTISANSDESIGNIIAEAMKKVGKEGVITVEEGSGLENELDVVEGMQFDRGYLSPYFINNQQSQSADLDDPFILLHDKKISNVRDLLPVLEGVAKAGKPLLIVAEEVEGEALATLVVNTIRGIVKVVAVKAPGFGDRRKAMLEDMAVLTGGTVISEEVGLSLEKATIKDLGRAKKVQVSKENTTIIDGAGDTAGIESRIKQIKAQIEETSSDYDREKLQERVAKLAGGVAVIKVGASTEIEMKEKKARVEDALHATRAAVEEGVVPGGGVALIRAKANIGEIKGINEDQNHGIQIALRAMEAPLREIVTNAGEEPSVIVNKVKDGSGNFGYNAANGEFGDMVEFGILDPTKVTRTALQNAASIAGLMITTEAMVAESPKKEEPAMPPGGGMGGMGGMDF</sequence>
<evidence type="ECO:0000256" key="6">
    <source>
        <dbReference type="ARBA" id="ARBA00023235"/>
    </source>
</evidence>
<dbReference type="NCBIfam" id="NF009487">
    <property type="entry name" value="PRK12849.1"/>
    <property type="match status" value="1"/>
</dbReference>
<dbReference type="NCBIfam" id="TIGR02348">
    <property type="entry name" value="GroEL"/>
    <property type="match status" value="1"/>
</dbReference>
<comment type="similarity">
    <text evidence="1 7 8">Belongs to the chaperonin (HSP60) family.</text>
</comment>
<comment type="caution">
    <text evidence="11">The sequence shown here is derived from an EMBL/GenBank/DDBJ whole genome shotgun (WGS) entry which is preliminary data.</text>
</comment>
<evidence type="ECO:0000256" key="1">
    <source>
        <dbReference type="ARBA" id="ARBA00006607"/>
    </source>
</evidence>
<dbReference type="Gene3D" id="3.30.260.10">
    <property type="entry name" value="TCP-1-like chaperonin intermediate domain"/>
    <property type="match status" value="1"/>
</dbReference>
<dbReference type="GO" id="GO:0051082">
    <property type="term" value="F:unfolded protein binding"/>
    <property type="evidence" value="ECO:0007669"/>
    <property type="project" value="UniProtKB-UniRule"/>
</dbReference>
<dbReference type="NCBIfam" id="NF009488">
    <property type="entry name" value="PRK12850.1"/>
    <property type="match status" value="1"/>
</dbReference>